<evidence type="ECO:0000313" key="2">
    <source>
        <dbReference type="EMBL" id="MFC2948899.1"/>
    </source>
</evidence>
<dbReference type="InterPro" id="IPR014794">
    <property type="entry name" value="DUF1779"/>
</dbReference>
<gene>
    <name evidence="2" type="ORF">ACFODW_11190</name>
</gene>
<dbReference type="RefSeq" id="WP_390306410.1">
    <property type="nucleotide sequence ID" value="NZ_JBHRRZ010000017.1"/>
</dbReference>
<name>A0ABV7A7T4_9BACI</name>
<protein>
    <submittedName>
        <fullName evidence="2">YwmB family TATA-box binding protein</fullName>
    </submittedName>
</protein>
<dbReference type="Proteomes" id="UP001595387">
    <property type="component" value="Unassembled WGS sequence"/>
</dbReference>
<dbReference type="EMBL" id="JBHRRZ010000017">
    <property type="protein sequence ID" value="MFC2948899.1"/>
    <property type="molecule type" value="Genomic_DNA"/>
</dbReference>
<dbReference type="Gene3D" id="3.30.360.40">
    <property type="entry name" value="YwmB-like"/>
    <property type="match status" value="1"/>
</dbReference>
<feature type="chain" id="PRO_5047499357" evidence="1">
    <location>
        <begin position="21"/>
        <end position="237"/>
    </location>
</feature>
<organism evidence="2 3">
    <name type="scientific">Virgibacillus sediminis</name>
    <dbReference type="NCBI Taxonomy" id="202260"/>
    <lineage>
        <taxon>Bacteria</taxon>
        <taxon>Bacillati</taxon>
        <taxon>Bacillota</taxon>
        <taxon>Bacilli</taxon>
        <taxon>Bacillales</taxon>
        <taxon>Bacillaceae</taxon>
        <taxon>Virgibacillus</taxon>
    </lineage>
</organism>
<keyword evidence="3" id="KW-1185">Reference proteome</keyword>
<dbReference type="Pfam" id="PF08680">
    <property type="entry name" value="DUF1779"/>
    <property type="match status" value="1"/>
</dbReference>
<accession>A0ABV7A7T4</accession>
<dbReference type="Gene3D" id="3.30.2030.10">
    <property type="entry name" value="YwmB-like"/>
    <property type="match status" value="1"/>
</dbReference>
<evidence type="ECO:0000313" key="3">
    <source>
        <dbReference type="Proteomes" id="UP001595387"/>
    </source>
</evidence>
<proteinExistence type="predicted"/>
<dbReference type="SUPFAM" id="SSF143842">
    <property type="entry name" value="YwmB-like"/>
    <property type="match status" value="1"/>
</dbReference>
<sequence>MMKWMAAGVFLLLMINGTEAYSSEETDELIDMAEVVEVAGLEVSEWQYIVKEAVDRETVEKVVGNLENSHKVTVEKDENSVKYVFVDRRKTGGINEYYTVILPEQEHAAAQFTAVIEGSSWEKGSKEVYQSKRESLDEMFTKASQRFAWLSTVESGIMESDSFLHMLKEELGFEHSKTQIDTVRNSKHKKIVYGYIPLWTQKLAFDDGPRNFQMAVADEGTGAVTYTLGTPILIHEY</sequence>
<dbReference type="InterPro" id="IPR036209">
    <property type="entry name" value="YwmB-like_sf"/>
</dbReference>
<comment type="caution">
    <text evidence="2">The sequence shown here is derived from an EMBL/GenBank/DDBJ whole genome shotgun (WGS) entry which is preliminary data.</text>
</comment>
<reference evidence="3" key="1">
    <citation type="journal article" date="2019" name="Int. J. Syst. Evol. Microbiol.">
        <title>The Global Catalogue of Microorganisms (GCM) 10K type strain sequencing project: providing services to taxonomists for standard genome sequencing and annotation.</title>
        <authorList>
            <consortium name="The Broad Institute Genomics Platform"/>
            <consortium name="The Broad Institute Genome Sequencing Center for Infectious Disease"/>
            <person name="Wu L."/>
            <person name="Ma J."/>
        </authorList>
    </citation>
    <scope>NUCLEOTIDE SEQUENCE [LARGE SCALE GENOMIC DNA]</scope>
    <source>
        <strain evidence="3">KCTC 13193</strain>
    </source>
</reference>
<keyword evidence="1" id="KW-0732">Signal</keyword>
<evidence type="ECO:0000256" key="1">
    <source>
        <dbReference type="SAM" id="SignalP"/>
    </source>
</evidence>
<feature type="signal peptide" evidence="1">
    <location>
        <begin position="1"/>
        <end position="20"/>
    </location>
</feature>